<name>A0A7X0BTW5_9PSED</name>
<evidence type="ECO:0000313" key="4">
    <source>
        <dbReference type="Proteomes" id="UP000557193"/>
    </source>
</evidence>
<dbReference type="AlphaFoldDB" id="A0A7X0BTW5"/>
<feature type="transmembrane region" description="Helical" evidence="1">
    <location>
        <begin position="6"/>
        <end position="28"/>
    </location>
</feature>
<dbReference type="Proteomes" id="UP000557193">
    <property type="component" value="Unassembled WGS sequence"/>
</dbReference>
<keyword evidence="4" id="KW-1185">Reference proteome</keyword>
<dbReference type="InterPro" id="IPR008457">
    <property type="entry name" value="Cu-R_CopD_dom"/>
</dbReference>
<organism evidence="3 4">
    <name type="scientific">Pseudomonas fluvialis</name>
    <dbReference type="NCBI Taxonomy" id="1793966"/>
    <lineage>
        <taxon>Bacteria</taxon>
        <taxon>Pseudomonadati</taxon>
        <taxon>Pseudomonadota</taxon>
        <taxon>Gammaproteobacteria</taxon>
        <taxon>Pseudomonadales</taxon>
        <taxon>Pseudomonadaceae</taxon>
        <taxon>Pseudomonas</taxon>
    </lineage>
</organism>
<keyword evidence="1" id="KW-0812">Transmembrane</keyword>
<evidence type="ECO:0000259" key="2">
    <source>
        <dbReference type="Pfam" id="PF05425"/>
    </source>
</evidence>
<sequence>MRILLYFHLLGASVWIGGHLVLALGILPGALRRRDVQAIRNFEQVFEKIGLPALLLQVISGLWLATQWLPHALWLGDSPQAGLIQAKLGLLALTAALGVHARLVLIPRLSAERLPVLGWHIALITLSALAFAWVGSAFRFGGLL</sequence>
<keyword evidence="1" id="KW-0472">Membrane</keyword>
<evidence type="ECO:0000313" key="3">
    <source>
        <dbReference type="EMBL" id="MBB6342463.1"/>
    </source>
</evidence>
<dbReference type="Pfam" id="PF05425">
    <property type="entry name" value="CopD"/>
    <property type="match status" value="1"/>
</dbReference>
<evidence type="ECO:0000256" key="1">
    <source>
        <dbReference type="SAM" id="Phobius"/>
    </source>
</evidence>
<feature type="transmembrane region" description="Helical" evidence="1">
    <location>
        <begin position="117"/>
        <end position="138"/>
    </location>
</feature>
<dbReference type="EMBL" id="JACHLL010000004">
    <property type="protein sequence ID" value="MBB6342463.1"/>
    <property type="molecule type" value="Genomic_DNA"/>
</dbReference>
<protein>
    <submittedName>
        <fullName evidence="3">Putative copper export protein</fullName>
    </submittedName>
</protein>
<proteinExistence type="predicted"/>
<gene>
    <name evidence="3" type="ORF">HNP49_002645</name>
</gene>
<dbReference type="GO" id="GO:0016020">
    <property type="term" value="C:membrane"/>
    <property type="evidence" value="ECO:0007669"/>
    <property type="project" value="InterPro"/>
</dbReference>
<accession>A0A7X0BTW5</accession>
<reference evidence="3 4" key="1">
    <citation type="submission" date="2020-08" db="EMBL/GenBank/DDBJ databases">
        <title>Functional genomics of gut bacteria from endangered species of beetles.</title>
        <authorList>
            <person name="Carlos-Shanley C."/>
        </authorList>
    </citation>
    <scope>NUCLEOTIDE SEQUENCE [LARGE SCALE GENOMIC DNA]</scope>
    <source>
        <strain evidence="3 4">S00202</strain>
    </source>
</reference>
<comment type="caution">
    <text evidence="3">The sequence shown here is derived from an EMBL/GenBank/DDBJ whole genome shotgun (WGS) entry which is preliminary data.</text>
</comment>
<feature type="transmembrane region" description="Helical" evidence="1">
    <location>
        <begin position="49"/>
        <end position="68"/>
    </location>
</feature>
<feature type="transmembrane region" description="Helical" evidence="1">
    <location>
        <begin position="88"/>
        <end position="105"/>
    </location>
</feature>
<dbReference type="RefSeq" id="WP_184683961.1">
    <property type="nucleotide sequence ID" value="NZ_JACHLL010000004.1"/>
</dbReference>
<feature type="domain" description="Copper resistance protein D" evidence="2">
    <location>
        <begin position="44"/>
        <end position="126"/>
    </location>
</feature>
<keyword evidence="1" id="KW-1133">Transmembrane helix</keyword>